<evidence type="ECO:0000256" key="2">
    <source>
        <dbReference type="ARBA" id="ARBA00022603"/>
    </source>
</evidence>
<evidence type="ECO:0000256" key="1">
    <source>
        <dbReference type="ARBA" id="ARBA00012771"/>
    </source>
</evidence>
<comment type="catalytic activity">
    <reaction evidence="5">
        <text>L-glutaminyl-[peptide chain release factor] + S-adenosyl-L-methionine = N(5)-methyl-L-glutaminyl-[peptide chain release factor] + S-adenosyl-L-homocysteine + H(+)</text>
        <dbReference type="Rhea" id="RHEA:42896"/>
        <dbReference type="Rhea" id="RHEA-COMP:10271"/>
        <dbReference type="Rhea" id="RHEA-COMP:10272"/>
        <dbReference type="ChEBI" id="CHEBI:15378"/>
        <dbReference type="ChEBI" id="CHEBI:30011"/>
        <dbReference type="ChEBI" id="CHEBI:57856"/>
        <dbReference type="ChEBI" id="CHEBI:59789"/>
        <dbReference type="ChEBI" id="CHEBI:61891"/>
        <dbReference type="EC" id="2.1.1.297"/>
    </reaction>
</comment>
<dbReference type="EMBL" id="PEXT01000041">
    <property type="protein sequence ID" value="PIS43316.1"/>
    <property type="molecule type" value="Genomic_DNA"/>
</dbReference>
<dbReference type="CDD" id="cd02440">
    <property type="entry name" value="AdoMet_MTases"/>
    <property type="match status" value="1"/>
</dbReference>
<evidence type="ECO:0000256" key="5">
    <source>
        <dbReference type="ARBA" id="ARBA00048391"/>
    </source>
</evidence>
<keyword evidence="3" id="KW-0808">Transferase</keyword>
<organism evidence="7 8">
    <name type="scientific">Candidatus Kaiserbacteria bacterium CG08_land_8_20_14_0_20_50_21</name>
    <dbReference type="NCBI Taxonomy" id="1974604"/>
    <lineage>
        <taxon>Bacteria</taxon>
        <taxon>Candidatus Kaiseribacteriota</taxon>
    </lineage>
</organism>
<dbReference type="AlphaFoldDB" id="A0A2H0YY11"/>
<keyword evidence="4" id="KW-0949">S-adenosyl-L-methionine</keyword>
<dbReference type="EC" id="2.1.1.297" evidence="1"/>
<dbReference type="Gene3D" id="3.40.50.150">
    <property type="entry name" value="Vaccinia Virus protein VP39"/>
    <property type="match status" value="1"/>
</dbReference>
<dbReference type="PANTHER" id="PTHR18895">
    <property type="entry name" value="HEMK METHYLTRANSFERASE"/>
    <property type="match status" value="1"/>
</dbReference>
<evidence type="ECO:0000313" key="7">
    <source>
        <dbReference type="EMBL" id="PIS43316.1"/>
    </source>
</evidence>
<name>A0A2H0YY11_9BACT</name>
<dbReference type="GO" id="GO:0032259">
    <property type="term" value="P:methylation"/>
    <property type="evidence" value="ECO:0007669"/>
    <property type="project" value="UniProtKB-KW"/>
</dbReference>
<sequence length="251" mass="28174">MTKDEQWLLEEKYGGRETLEYEADKKRLARSEPLAYVIGWQPFLDLKIFLDSKPLIPRPETEWWTEQLLAHVGRSTSYGRFLDLCAGSGAIGCAALAKLPNAQVYFCEIDPAHEATILKNIRENDLNKSPVCAGKRADIRIGDLFKPFGDMRFDIIAANPPYIPAGRTLPASVADYEPASAFYAGEDGLANIRRIATELPQHLTRDGIAWIECDDMYAETARMLFESHGFNAEIRTDQYGAQRSIVVSFPP</sequence>
<dbReference type="SUPFAM" id="SSF53335">
    <property type="entry name" value="S-adenosyl-L-methionine-dependent methyltransferases"/>
    <property type="match status" value="1"/>
</dbReference>
<dbReference type="InterPro" id="IPR002052">
    <property type="entry name" value="DNA_methylase_N6_adenine_CS"/>
</dbReference>
<dbReference type="InterPro" id="IPR050320">
    <property type="entry name" value="N5-glutamine_MTase"/>
</dbReference>
<dbReference type="NCBIfam" id="TIGR00536">
    <property type="entry name" value="hemK_fam"/>
    <property type="match status" value="1"/>
</dbReference>
<dbReference type="PANTHER" id="PTHR18895:SF74">
    <property type="entry name" value="MTRF1L RELEASE FACTOR GLUTAMINE METHYLTRANSFERASE"/>
    <property type="match status" value="1"/>
</dbReference>
<comment type="caution">
    <text evidence="7">The sequence shown here is derived from an EMBL/GenBank/DDBJ whole genome shotgun (WGS) entry which is preliminary data.</text>
</comment>
<evidence type="ECO:0000256" key="3">
    <source>
        <dbReference type="ARBA" id="ARBA00022679"/>
    </source>
</evidence>
<dbReference type="Pfam" id="PF05175">
    <property type="entry name" value="MTS"/>
    <property type="match status" value="1"/>
</dbReference>
<protein>
    <recommendedName>
        <fullName evidence="1">peptide chain release factor N(5)-glutamine methyltransferase</fullName>
        <ecNumber evidence="1">2.1.1.297</ecNumber>
    </recommendedName>
</protein>
<accession>A0A2H0YY11</accession>
<evidence type="ECO:0000256" key="4">
    <source>
        <dbReference type="ARBA" id="ARBA00022691"/>
    </source>
</evidence>
<dbReference type="InterPro" id="IPR004556">
    <property type="entry name" value="HemK-like"/>
</dbReference>
<dbReference type="InterPro" id="IPR007848">
    <property type="entry name" value="Small_mtfrase_dom"/>
</dbReference>
<dbReference type="PROSITE" id="PS00092">
    <property type="entry name" value="N6_MTASE"/>
    <property type="match status" value="1"/>
</dbReference>
<proteinExistence type="predicted"/>
<evidence type="ECO:0000313" key="8">
    <source>
        <dbReference type="Proteomes" id="UP000228687"/>
    </source>
</evidence>
<feature type="domain" description="Methyltransferase small" evidence="6">
    <location>
        <begin position="67"/>
        <end position="163"/>
    </location>
</feature>
<dbReference type="InterPro" id="IPR029063">
    <property type="entry name" value="SAM-dependent_MTases_sf"/>
</dbReference>
<dbReference type="Proteomes" id="UP000228687">
    <property type="component" value="Unassembled WGS sequence"/>
</dbReference>
<evidence type="ECO:0000259" key="6">
    <source>
        <dbReference type="Pfam" id="PF05175"/>
    </source>
</evidence>
<dbReference type="GO" id="GO:0003676">
    <property type="term" value="F:nucleic acid binding"/>
    <property type="evidence" value="ECO:0007669"/>
    <property type="project" value="InterPro"/>
</dbReference>
<dbReference type="GO" id="GO:0102559">
    <property type="term" value="F:peptide chain release factor N(5)-glutamine methyltransferase activity"/>
    <property type="evidence" value="ECO:0007669"/>
    <property type="project" value="UniProtKB-EC"/>
</dbReference>
<reference evidence="8" key="1">
    <citation type="submission" date="2017-09" db="EMBL/GenBank/DDBJ databases">
        <title>Depth-based differentiation of microbial function through sediment-hosted aquifers and enrichment of novel symbionts in the deep terrestrial subsurface.</title>
        <authorList>
            <person name="Probst A.J."/>
            <person name="Ladd B."/>
            <person name="Jarett J.K."/>
            <person name="Geller-Mcgrath D.E."/>
            <person name="Sieber C.M.K."/>
            <person name="Emerson J.B."/>
            <person name="Anantharaman K."/>
            <person name="Thomas B.C."/>
            <person name="Malmstrom R."/>
            <person name="Stieglmeier M."/>
            <person name="Klingl A."/>
            <person name="Woyke T."/>
            <person name="Ryan C.M."/>
            <person name="Banfield J.F."/>
        </authorList>
    </citation>
    <scope>NUCLEOTIDE SEQUENCE [LARGE SCALE GENOMIC DNA]</scope>
</reference>
<gene>
    <name evidence="7" type="ORF">COT23_01975</name>
</gene>
<keyword evidence="2" id="KW-0489">Methyltransferase</keyword>